<feature type="transmembrane region" description="Helical" evidence="9">
    <location>
        <begin position="114"/>
        <end position="135"/>
    </location>
</feature>
<evidence type="ECO:0000256" key="6">
    <source>
        <dbReference type="ARBA" id="ARBA00023065"/>
    </source>
</evidence>
<evidence type="ECO:0000256" key="2">
    <source>
        <dbReference type="ARBA" id="ARBA00008170"/>
    </source>
</evidence>
<evidence type="ECO:0000256" key="8">
    <source>
        <dbReference type="SAM" id="MobiDB-lite"/>
    </source>
</evidence>
<accession>A0AAD4LD11</accession>
<keyword evidence="4 9" id="KW-0812">Transmembrane</keyword>
<sequence length="503" mass="54996">MDLHRGHFHSIHTHLQVLSFRMVTRIHFLIGAPFRLLTEAHHCWNRLARSPAIRPGLLAAVTTSVLIPVSCSLYFFHANFVTSFTVLVTAIHPLIFLLNIVIDDLAIRYGETVACLLHATTMNAVEVIVAVVGLIRNEPQAVQVSLLGSLIVNTLLIPGLCFFFGGLRLSNQHFNRMIVHSKSPMVMLGLIAFVLPSTLDPVYFVNEKLKLPNAERREATHSNHLADRIISVIMLLTYVGYTVSQLILGKTWRNICAHQSVSFRSDAELHSDRPTPIAVGNSAVNPTDATINSSSPTANSPDEYSSLESSASEEHLGLEIPKISTAIAIISLFGACGLLVVVTVFLDDTLQRITQKPLMSKWFVGFILSPLVLNVPDAIAAVAASINGKPYRDLIISEAQSVQMTFFTIPLITITAWGMGKSFGFSSDLFGSIVLALSTILTLFLKNERDTLPKGVILMSTYLVVATTSWFYPGPSNAAVPNLLTNVHVAHPQQDKYGIIGEG</sequence>
<keyword evidence="12" id="KW-1185">Reference proteome</keyword>
<keyword evidence="5 9" id="KW-1133">Transmembrane helix</keyword>
<dbReference type="Proteomes" id="UP001201163">
    <property type="component" value="Unassembled WGS sequence"/>
</dbReference>
<dbReference type="PANTHER" id="PTHR31503">
    <property type="entry name" value="VACUOLAR CALCIUM ION TRANSPORTER"/>
    <property type="match status" value="1"/>
</dbReference>
<protein>
    <recommendedName>
        <fullName evidence="10">Sodium/calcium exchanger membrane region domain-containing protein</fullName>
    </recommendedName>
</protein>
<comment type="similarity">
    <text evidence="2">Belongs to the Ca(2+):cation antiporter (CaCA) (TC 2.A.19) family.</text>
</comment>
<dbReference type="GO" id="GO:0015369">
    <property type="term" value="F:calcium:proton antiporter activity"/>
    <property type="evidence" value="ECO:0007669"/>
    <property type="project" value="TreeGrafter"/>
</dbReference>
<comment type="caution">
    <text evidence="11">The sequence shown here is derived from an EMBL/GenBank/DDBJ whole genome shotgun (WGS) entry which is preliminary data.</text>
</comment>
<feature type="transmembrane region" description="Helical" evidence="9">
    <location>
        <begin position="225"/>
        <end position="243"/>
    </location>
</feature>
<dbReference type="GO" id="GO:0000329">
    <property type="term" value="C:fungal-type vacuole membrane"/>
    <property type="evidence" value="ECO:0007669"/>
    <property type="project" value="TreeGrafter"/>
</dbReference>
<feature type="transmembrane region" description="Helical" evidence="9">
    <location>
        <begin position="456"/>
        <end position="473"/>
    </location>
</feature>
<dbReference type="AlphaFoldDB" id="A0AAD4LD11"/>
<feature type="transmembrane region" description="Helical" evidence="9">
    <location>
        <begin position="366"/>
        <end position="387"/>
    </location>
</feature>
<feature type="transmembrane region" description="Helical" evidence="9">
    <location>
        <begin position="185"/>
        <end position="205"/>
    </location>
</feature>
<feature type="region of interest" description="Disordered" evidence="8">
    <location>
        <begin position="277"/>
        <end position="306"/>
    </location>
</feature>
<feature type="transmembrane region" description="Helical" evidence="9">
    <location>
        <begin position="326"/>
        <end position="346"/>
    </location>
</feature>
<evidence type="ECO:0000256" key="7">
    <source>
        <dbReference type="ARBA" id="ARBA00023136"/>
    </source>
</evidence>
<feature type="domain" description="Sodium/calcium exchanger membrane region" evidence="10">
    <location>
        <begin position="329"/>
        <end position="470"/>
    </location>
</feature>
<evidence type="ECO:0000256" key="3">
    <source>
        <dbReference type="ARBA" id="ARBA00022448"/>
    </source>
</evidence>
<keyword evidence="6" id="KW-0406">Ion transport</keyword>
<proteinExistence type="inferred from homology"/>
<feature type="transmembrane region" description="Helical" evidence="9">
    <location>
        <begin position="56"/>
        <end position="76"/>
    </location>
</feature>
<dbReference type="InterPro" id="IPR044880">
    <property type="entry name" value="NCX_ion-bd_dom_sf"/>
</dbReference>
<dbReference type="GO" id="GO:0012505">
    <property type="term" value="C:endomembrane system"/>
    <property type="evidence" value="ECO:0007669"/>
    <property type="project" value="UniProtKB-SubCell"/>
</dbReference>
<dbReference type="InterPro" id="IPR004713">
    <property type="entry name" value="CaH_exchang"/>
</dbReference>
<evidence type="ECO:0000256" key="9">
    <source>
        <dbReference type="SAM" id="Phobius"/>
    </source>
</evidence>
<comment type="subcellular location">
    <subcellularLocation>
        <location evidence="1">Endomembrane system</location>
        <topology evidence="1">Multi-pass membrane protein</topology>
    </subcellularLocation>
</comment>
<evidence type="ECO:0000256" key="4">
    <source>
        <dbReference type="ARBA" id="ARBA00022692"/>
    </source>
</evidence>
<feature type="compositionally biased region" description="Polar residues" evidence="8">
    <location>
        <begin position="282"/>
        <end position="302"/>
    </location>
</feature>
<evidence type="ECO:0000256" key="1">
    <source>
        <dbReference type="ARBA" id="ARBA00004127"/>
    </source>
</evidence>
<feature type="transmembrane region" description="Helical" evidence="9">
    <location>
        <begin position="82"/>
        <end position="102"/>
    </location>
</feature>
<evidence type="ECO:0000256" key="5">
    <source>
        <dbReference type="ARBA" id="ARBA00022989"/>
    </source>
</evidence>
<gene>
    <name evidence="11" type="ORF">EDB92DRAFT_1220513</name>
</gene>
<keyword evidence="7 9" id="KW-0472">Membrane</keyword>
<feature type="transmembrane region" description="Helical" evidence="9">
    <location>
        <begin position="141"/>
        <end position="164"/>
    </location>
</feature>
<reference evidence="11" key="1">
    <citation type="submission" date="2022-01" db="EMBL/GenBank/DDBJ databases">
        <title>Comparative genomics reveals a dynamic genome evolution in the ectomycorrhizal milk-cap (Lactarius) mushrooms.</title>
        <authorList>
            <consortium name="DOE Joint Genome Institute"/>
            <person name="Lebreton A."/>
            <person name="Tang N."/>
            <person name="Kuo A."/>
            <person name="LaButti K."/>
            <person name="Drula E."/>
            <person name="Barry K."/>
            <person name="Clum A."/>
            <person name="Lipzen A."/>
            <person name="Mousain D."/>
            <person name="Ng V."/>
            <person name="Wang R."/>
            <person name="Wang X."/>
            <person name="Dai Y."/>
            <person name="Henrissat B."/>
            <person name="Grigoriev I.V."/>
            <person name="Guerin-Laguette A."/>
            <person name="Yu F."/>
            <person name="Martin F.M."/>
        </authorList>
    </citation>
    <scope>NUCLEOTIDE SEQUENCE</scope>
    <source>
        <strain evidence="11">QP</strain>
    </source>
</reference>
<organism evidence="11 12">
    <name type="scientific">Lactarius akahatsu</name>
    <dbReference type="NCBI Taxonomy" id="416441"/>
    <lineage>
        <taxon>Eukaryota</taxon>
        <taxon>Fungi</taxon>
        <taxon>Dikarya</taxon>
        <taxon>Basidiomycota</taxon>
        <taxon>Agaricomycotina</taxon>
        <taxon>Agaricomycetes</taxon>
        <taxon>Russulales</taxon>
        <taxon>Russulaceae</taxon>
        <taxon>Lactarius</taxon>
    </lineage>
</organism>
<evidence type="ECO:0000259" key="10">
    <source>
        <dbReference type="Pfam" id="PF01699"/>
    </source>
</evidence>
<dbReference type="InterPro" id="IPR004837">
    <property type="entry name" value="NaCa_Exmemb"/>
</dbReference>
<feature type="domain" description="Sodium/calcium exchanger membrane region" evidence="10">
    <location>
        <begin position="80"/>
        <end position="245"/>
    </location>
</feature>
<name>A0AAD4LD11_9AGAM</name>
<evidence type="ECO:0000313" key="12">
    <source>
        <dbReference type="Proteomes" id="UP001201163"/>
    </source>
</evidence>
<feature type="transmembrane region" description="Helical" evidence="9">
    <location>
        <begin position="425"/>
        <end position="444"/>
    </location>
</feature>
<dbReference type="Gene3D" id="1.20.1420.30">
    <property type="entry name" value="NCX, central ion-binding region"/>
    <property type="match status" value="2"/>
</dbReference>
<dbReference type="PANTHER" id="PTHR31503:SF20">
    <property type="entry name" value="CA(2+)_H(+) EXCHANGER, PUTATIVE (EUROFUNG)-RELATED"/>
    <property type="match status" value="1"/>
</dbReference>
<dbReference type="Pfam" id="PF01699">
    <property type="entry name" value="Na_Ca_ex"/>
    <property type="match status" value="2"/>
</dbReference>
<evidence type="ECO:0000313" key="11">
    <source>
        <dbReference type="EMBL" id="KAH8986880.1"/>
    </source>
</evidence>
<keyword evidence="3" id="KW-0813">Transport</keyword>
<dbReference type="GO" id="GO:0006874">
    <property type="term" value="P:intracellular calcium ion homeostasis"/>
    <property type="evidence" value="ECO:0007669"/>
    <property type="project" value="TreeGrafter"/>
</dbReference>
<dbReference type="EMBL" id="JAKELL010000051">
    <property type="protein sequence ID" value="KAH8986880.1"/>
    <property type="molecule type" value="Genomic_DNA"/>
</dbReference>